<dbReference type="InterPro" id="IPR002053">
    <property type="entry name" value="Glyco_hydro_25"/>
</dbReference>
<dbReference type="RefSeq" id="WP_307224209.1">
    <property type="nucleotide sequence ID" value="NZ_CP116940.1"/>
</dbReference>
<organism evidence="2 3">
    <name type="scientific">Pectinatus haikarae</name>
    <dbReference type="NCBI Taxonomy" id="349096"/>
    <lineage>
        <taxon>Bacteria</taxon>
        <taxon>Bacillati</taxon>
        <taxon>Bacillota</taxon>
        <taxon>Negativicutes</taxon>
        <taxon>Selenomonadales</taxon>
        <taxon>Selenomonadaceae</taxon>
        <taxon>Pectinatus</taxon>
    </lineage>
</organism>
<dbReference type="Proteomes" id="UP001239167">
    <property type="component" value="Unassembled WGS sequence"/>
</dbReference>
<evidence type="ECO:0000313" key="2">
    <source>
        <dbReference type="EMBL" id="MDQ0204056.1"/>
    </source>
</evidence>
<comment type="similarity">
    <text evidence="1">Belongs to the glycosyl hydrolase 25 family.</text>
</comment>
<name>A0ABT9Y8L2_9FIRM</name>
<dbReference type="PANTHER" id="PTHR34135:SF2">
    <property type="entry name" value="LYSOZYME"/>
    <property type="match status" value="1"/>
</dbReference>
<reference evidence="2 3" key="1">
    <citation type="submission" date="2023-07" db="EMBL/GenBank/DDBJ databases">
        <title>Genomic Encyclopedia of Type Strains, Phase IV (KMG-IV): sequencing the most valuable type-strain genomes for metagenomic binning, comparative biology and taxonomic classification.</title>
        <authorList>
            <person name="Goeker M."/>
        </authorList>
    </citation>
    <scope>NUCLEOTIDE SEQUENCE [LARGE SCALE GENOMIC DNA]</scope>
    <source>
        <strain evidence="2 3">DSM 16980</strain>
    </source>
</reference>
<dbReference type="SUPFAM" id="SSF51445">
    <property type="entry name" value="(Trans)glycosidases"/>
    <property type="match status" value="1"/>
</dbReference>
<proteinExistence type="inferred from homology"/>
<dbReference type="InterPro" id="IPR017853">
    <property type="entry name" value="GH"/>
</dbReference>
<protein>
    <submittedName>
        <fullName evidence="2">GH25 family lysozyme M1 (1,4-beta-N-acetylmuramidase)</fullName>
    </submittedName>
</protein>
<sequence>MLTMKIIDLSAWQENVNWQAIADAGIGGVILKIGERSKLDDMFIDHVNNAVAHGLKYGVYYYGHAANVDTAKVEAAQVDAWIKTYLDGKNPELGIWYDAEDDSMLSGPRNVVYPITAFITALNAAGYGYVGLYSSYNWLSNQIDLTCLPDYVPIWPAQYGYHENSFQIEHPERIVKIWQYTDRYSDELPYDASEYYE</sequence>
<gene>
    <name evidence="2" type="ORF">J2S01_001778</name>
</gene>
<evidence type="ECO:0000313" key="3">
    <source>
        <dbReference type="Proteomes" id="UP001239167"/>
    </source>
</evidence>
<evidence type="ECO:0000256" key="1">
    <source>
        <dbReference type="ARBA" id="ARBA00010646"/>
    </source>
</evidence>
<comment type="caution">
    <text evidence="2">The sequence shown here is derived from an EMBL/GenBank/DDBJ whole genome shotgun (WGS) entry which is preliminary data.</text>
</comment>
<accession>A0ABT9Y8L2</accession>
<dbReference type="PANTHER" id="PTHR34135">
    <property type="entry name" value="LYSOZYME"/>
    <property type="match status" value="1"/>
</dbReference>
<dbReference type="Gene3D" id="3.20.20.80">
    <property type="entry name" value="Glycosidases"/>
    <property type="match status" value="1"/>
</dbReference>
<dbReference type="PROSITE" id="PS51904">
    <property type="entry name" value="GLYCOSYL_HYDROL_F25_2"/>
    <property type="match status" value="1"/>
</dbReference>
<keyword evidence="3" id="KW-1185">Reference proteome</keyword>
<dbReference type="Pfam" id="PF01183">
    <property type="entry name" value="Glyco_hydro_25"/>
    <property type="match status" value="1"/>
</dbReference>
<dbReference type="EMBL" id="JAUSUE010000012">
    <property type="protein sequence ID" value="MDQ0204056.1"/>
    <property type="molecule type" value="Genomic_DNA"/>
</dbReference>